<dbReference type="KEGG" id="ngr:NAEGRDRAFT_70973"/>
<evidence type="ECO:0000313" key="3">
    <source>
        <dbReference type="Proteomes" id="UP000006671"/>
    </source>
</evidence>
<dbReference type="Proteomes" id="UP000006671">
    <property type="component" value="Unassembled WGS sequence"/>
</dbReference>
<name>D2VPT0_NAEGR</name>
<keyword evidence="3" id="KW-1185">Reference proteome</keyword>
<gene>
    <name evidence="2" type="ORF">NAEGRDRAFT_70973</name>
</gene>
<reference evidence="2 3" key="1">
    <citation type="journal article" date="2010" name="Cell">
        <title>The genome of Naegleria gruberi illuminates early eukaryotic versatility.</title>
        <authorList>
            <person name="Fritz-Laylin L.K."/>
            <person name="Prochnik S.E."/>
            <person name="Ginger M.L."/>
            <person name="Dacks J.B."/>
            <person name="Carpenter M.L."/>
            <person name="Field M.C."/>
            <person name="Kuo A."/>
            <person name="Paredez A."/>
            <person name="Chapman J."/>
            <person name="Pham J."/>
            <person name="Shu S."/>
            <person name="Neupane R."/>
            <person name="Cipriano M."/>
            <person name="Mancuso J."/>
            <person name="Tu H."/>
            <person name="Salamov A."/>
            <person name="Lindquist E."/>
            <person name="Shapiro H."/>
            <person name="Lucas S."/>
            <person name="Grigoriev I.V."/>
            <person name="Cande W.Z."/>
            <person name="Fulton C."/>
            <person name="Rokhsar D.S."/>
            <person name="Dawson S.C."/>
        </authorList>
    </citation>
    <scope>NUCLEOTIDE SEQUENCE [LARGE SCALE GENOMIC DNA]</scope>
    <source>
        <strain evidence="2 3">NEG-M</strain>
    </source>
</reference>
<feature type="region of interest" description="Disordered" evidence="1">
    <location>
        <begin position="1"/>
        <end position="20"/>
    </location>
</feature>
<protein>
    <submittedName>
        <fullName evidence="2">Predicted protein</fullName>
    </submittedName>
</protein>
<dbReference type="OrthoDB" id="10531924at2759"/>
<evidence type="ECO:0000256" key="1">
    <source>
        <dbReference type="SAM" id="MobiDB-lite"/>
    </source>
</evidence>
<evidence type="ECO:0000313" key="2">
    <source>
        <dbReference type="EMBL" id="EFC41258.1"/>
    </source>
</evidence>
<feature type="compositionally biased region" description="Polar residues" evidence="1">
    <location>
        <begin position="388"/>
        <end position="405"/>
    </location>
</feature>
<dbReference type="VEuPathDB" id="AmoebaDB:NAEGRDRAFT_70973"/>
<dbReference type="InParanoid" id="D2VPT0"/>
<sequence>MRNRLSKINPQTKVEAKSIEEEKKEVTPIVNIAPGVIPPPPVMLSISNDILHSESLSTGSNTPSPPNILICEEKQIPISENLKEDKEEPLLEEIEEDELVEEVLSPSSIIIPSIIENQSPSTLRADTTPTNQTLPKLQSTNRLSLSITNNRRSICNNDNFMEETLTDLRLTEKLIDDAIQQVTLSITKENVKSHLDCLMTEKVPLALDRILSNIMKANDYLTVRFDEIGEVLNDIGEQCNIISKEPQMEKRFYMNSNNKNRGSKMMEPEVPFRKKSTINLQSTDFSSEEHRQIFSRVAQMDLSFPSYYQVLKNVGTPLEFDETELYTISNSDAVSTNHDSALYSPNYHSQQQKRKSSNSTPYMNSGSLTARSSRSLSSESSKNSYTSFNTPSESPVTVGLYNTQQ</sequence>
<feature type="region of interest" description="Disordered" evidence="1">
    <location>
        <begin position="337"/>
        <end position="405"/>
    </location>
</feature>
<accession>D2VPT0</accession>
<organism evidence="3">
    <name type="scientific">Naegleria gruberi</name>
    <name type="common">Amoeba</name>
    <dbReference type="NCBI Taxonomy" id="5762"/>
    <lineage>
        <taxon>Eukaryota</taxon>
        <taxon>Discoba</taxon>
        <taxon>Heterolobosea</taxon>
        <taxon>Tetramitia</taxon>
        <taxon>Eutetramitia</taxon>
        <taxon>Vahlkampfiidae</taxon>
        <taxon>Naegleria</taxon>
    </lineage>
</organism>
<dbReference type="GeneID" id="8851143"/>
<feature type="compositionally biased region" description="Polar residues" evidence="1">
    <location>
        <begin position="1"/>
        <end position="12"/>
    </location>
</feature>
<dbReference type="AlphaFoldDB" id="D2VPT0"/>
<dbReference type="RefSeq" id="XP_002674002.1">
    <property type="nucleotide sequence ID" value="XM_002673956.1"/>
</dbReference>
<dbReference type="EMBL" id="GG738887">
    <property type="protein sequence ID" value="EFC41258.1"/>
    <property type="molecule type" value="Genomic_DNA"/>
</dbReference>
<feature type="compositionally biased region" description="Low complexity" evidence="1">
    <location>
        <begin position="364"/>
        <end position="387"/>
    </location>
</feature>
<proteinExistence type="predicted"/>